<dbReference type="OrthoDB" id="999288at2759"/>
<feature type="compositionally biased region" description="Low complexity" evidence="1">
    <location>
        <begin position="27"/>
        <end position="64"/>
    </location>
</feature>
<protein>
    <recommendedName>
        <fullName evidence="4">CCHC-type domain-containing protein</fullName>
    </recommendedName>
</protein>
<reference evidence="2" key="1">
    <citation type="submission" date="2017-07" db="EMBL/GenBank/DDBJ databases">
        <title>Taro Niue Genome Assembly and Annotation.</title>
        <authorList>
            <person name="Atibalentja N."/>
            <person name="Keating K."/>
            <person name="Fields C.J."/>
        </authorList>
    </citation>
    <scope>NUCLEOTIDE SEQUENCE</scope>
    <source>
        <strain evidence="2">Niue_2</strain>
        <tissue evidence="2">Leaf</tissue>
    </source>
</reference>
<evidence type="ECO:0000256" key="1">
    <source>
        <dbReference type="SAM" id="MobiDB-lite"/>
    </source>
</evidence>
<name>A0A843XC73_COLES</name>
<dbReference type="Proteomes" id="UP000652761">
    <property type="component" value="Unassembled WGS sequence"/>
</dbReference>
<accession>A0A843XC73</accession>
<feature type="region of interest" description="Disordered" evidence="1">
    <location>
        <begin position="114"/>
        <end position="151"/>
    </location>
</feature>
<sequence length="181" mass="20445">MPRSAREISAKLHTWALTAQASATPGPARQLPSPSQLQQIRPRPSPSRAPAASHQSQSFTSFQQLLMGRRKGKDFKKPEVKDVKKMEPICYECKKPKHMKAECLKLKKTEIRKQDSSRKLKRYKKKAMAAAWDNNSDSDSESSSSEEEDEKANLAFMANFEDKVILLGLVGPLTYEHSWAD</sequence>
<evidence type="ECO:0008006" key="4">
    <source>
        <dbReference type="Google" id="ProtNLM"/>
    </source>
</evidence>
<evidence type="ECO:0000313" key="2">
    <source>
        <dbReference type="EMBL" id="MQM16999.1"/>
    </source>
</evidence>
<comment type="caution">
    <text evidence="2">The sequence shown here is derived from an EMBL/GenBank/DDBJ whole genome shotgun (WGS) entry which is preliminary data.</text>
</comment>
<feature type="region of interest" description="Disordered" evidence="1">
    <location>
        <begin position="18"/>
        <end position="80"/>
    </location>
</feature>
<dbReference type="AlphaFoldDB" id="A0A843XC73"/>
<feature type="compositionally biased region" description="Acidic residues" evidence="1">
    <location>
        <begin position="136"/>
        <end position="150"/>
    </location>
</feature>
<gene>
    <name evidence="2" type="ORF">Taro_049963</name>
</gene>
<organism evidence="2 3">
    <name type="scientific">Colocasia esculenta</name>
    <name type="common">Wild taro</name>
    <name type="synonym">Arum esculentum</name>
    <dbReference type="NCBI Taxonomy" id="4460"/>
    <lineage>
        <taxon>Eukaryota</taxon>
        <taxon>Viridiplantae</taxon>
        <taxon>Streptophyta</taxon>
        <taxon>Embryophyta</taxon>
        <taxon>Tracheophyta</taxon>
        <taxon>Spermatophyta</taxon>
        <taxon>Magnoliopsida</taxon>
        <taxon>Liliopsida</taxon>
        <taxon>Araceae</taxon>
        <taxon>Aroideae</taxon>
        <taxon>Colocasieae</taxon>
        <taxon>Colocasia</taxon>
    </lineage>
</organism>
<keyword evidence="3" id="KW-1185">Reference proteome</keyword>
<dbReference type="EMBL" id="NMUH01007286">
    <property type="protein sequence ID" value="MQM16999.1"/>
    <property type="molecule type" value="Genomic_DNA"/>
</dbReference>
<proteinExistence type="predicted"/>
<evidence type="ECO:0000313" key="3">
    <source>
        <dbReference type="Proteomes" id="UP000652761"/>
    </source>
</evidence>